<dbReference type="EMBL" id="CP063845">
    <property type="protein sequence ID" value="UFP95343.1"/>
    <property type="molecule type" value="Genomic_DNA"/>
</dbReference>
<organism evidence="2 3">
    <name type="scientific">Gloeobacter morelensis MG652769</name>
    <dbReference type="NCBI Taxonomy" id="2781736"/>
    <lineage>
        <taxon>Bacteria</taxon>
        <taxon>Bacillati</taxon>
        <taxon>Cyanobacteriota</taxon>
        <taxon>Cyanophyceae</taxon>
        <taxon>Gloeobacterales</taxon>
        <taxon>Gloeobacteraceae</taxon>
        <taxon>Gloeobacter</taxon>
        <taxon>Gloeobacter morelensis</taxon>
    </lineage>
</organism>
<keyword evidence="1" id="KW-1133">Transmembrane helix</keyword>
<sequence>MIHLALVLLAVLVGGGLRGRPRPDGGWCGRWNAALVQLLVPGLLFATTAATILWMGTPGVAAWRWDGVAAYWLSAAWWVYALAVGAGHSWSCARAVRAARALPVASVAGHRARLLDEGTPYIALVGFWQPQLVCTSGLVASMGGAQLGAVLAHEQAHRHYRDTFWFFWLGWTHRATAFLPHSEALWQELLALRELRADRHAARSVDGLLLAEALVALAGAGRLPAATAFAAAVYSRGERLSERVEALIAPEDERQAQRGGVWGWLPVGLLPLLTWPLHGLAQHLCP</sequence>
<dbReference type="RefSeq" id="WP_230842569.1">
    <property type="nucleotide sequence ID" value="NZ_CP063845.1"/>
</dbReference>
<evidence type="ECO:0000256" key="1">
    <source>
        <dbReference type="SAM" id="Phobius"/>
    </source>
</evidence>
<dbReference type="CDD" id="cd07326">
    <property type="entry name" value="M56_BlaR1_MecR1_like"/>
    <property type="match status" value="1"/>
</dbReference>
<name>A0ABY3PP52_9CYAN</name>
<feature type="transmembrane region" description="Helical" evidence="1">
    <location>
        <begin position="35"/>
        <end position="56"/>
    </location>
</feature>
<gene>
    <name evidence="2" type="ORF">ISF26_03585</name>
</gene>
<evidence type="ECO:0000313" key="3">
    <source>
        <dbReference type="Proteomes" id="UP001054846"/>
    </source>
</evidence>
<feature type="transmembrane region" description="Helical" evidence="1">
    <location>
        <begin position="68"/>
        <end position="90"/>
    </location>
</feature>
<dbReference type="PANTHER" id="PTHR34978:SF3">
    <property type="entry name" value="SLR0241 PROTEIN"/>
    <property type="match status" value="1"/>
</dbReference>
<keyword evidence="1" id="KW-0812">Transmembrane</keyword>
<dbReference type="PANTHER" id="PTHR34978">
    <property type="entry name" value="POSSIBLE SENSOR-TRANSDUCER PROTEIN BLAR"/>
    <property type="match status" value="1"/>
</dbReference>
<protein>
    <submittedName>
        <fullName evidence="2">M56 family metallopeptidase</fullName>
    </submittedName>
</protein>
<accession>A0ABY3PP52</accession>
<reference evidence="2 3" key="1">
    <citation type="journal article" date="2021" name="Genome Biol. Evol.">
        <title>Complete Genome Sequencing of a Novel Gloeobacter Species from a Waterfall Cave in Mexico.</title>
        <authorList>
            <person name="Saw J.H."/>
            <person name="Cardona T."/>
            <person name="Montejano G."/>
        </authorList>
    </citation>
    <scope>NUCLEOTIDE SEQUENCE [LARGE SCALE GENOMIC DNA]</scope>
    <source>
        <strain evidence="2">MG652769</strain>
    </source>
</reference>
<evidence type="ECO:0000313" key="2">
    <source>
        <dbReference type="EMBL" id="UFP95343.1"/>
    </source>
</evidence>
<keyword evidence="3" id="KW-1185">Reference proteome</keyword>
<keyword evidence="1" id="KW-0472">Membrane</keyword>
<dbReference type="InterPro" id="IPR052173">
    <property type="entry name" value="Beta-lactam_resp_regulator"/>
</dbReference>
<proteinExistence type="predicted"/>
<dbReference type="Gene3D" id="3.30.2010.10">
    <property type="entry name" value="Metalloproteases ('zincins'), catalytic domain"/>
    <property type="match status" value="1"/>
</dbReference>
<dbReference type="Proteomes" id="UP001054846">
    <property type="component" value="Chromosome"/>
</dbReference>